<dbReference type="AlphaFoldDB" id="A0A7Y0FH88"/>
<evidence type="ECO:0000256" key="6">
    <source>
        <dbReference type="RuleBase" id="RU000716"/>
    </source>
</evidence>
<name>A0A7Y0FH88_9FLAO</name>
<dbReference type="PROSITE" id="PS01063">
    <property type="entry name" value="SIGMA70_ECF"/>
    <property type="match status" value="1"/>
</dbReference>
<evidence type="ECO:0000256" key="3">
    <source>
        <dbReference type="ARBA" id="ARBA00023082"/>
    </source>
</evidence>
<dbReference type="InterPro" id="IPR000838">
    <property type="entry name" value="RNA_pol_sigma70_ECF_CS"/>
</dbReference>
<dbReference type="InterPro" id="IPR013249">
    <property type="entry name" value="RNA_pol_sigma70_r4_t2"/>
</dbReference>
<dbReference type="NCBIfam" id="TIGR02937">
    <property type="entry name" value="sigma70-ECF"/>
    <property type="match status" value="1"/>
</dbReference>
<comment type="similarity">
    <text evidence="1 6">Belongs to the sigma-70 factor family. ECF subfamily.</text>
</comment>
<proteinExistence type="inferred from homology"/>
<dbReference type="CDD" id="cd06171">
    <property type="entry name" value="Sigma70_r4"/>
    <property type="match status" value="1"/>
</dbReference>
<gene>
    <name evidence="9" type="ORF">HHL20_02000</name>
</gene>
<keyword evidence="2 6" id="KW-0805">Transcription regulation</keyword>
<evidence type="ECO:0000259" key="8">
    <source>
        <dbReference type="Pfam" id="PF08281"/>
    </source>
</evidence>
<keyword evidence="4 6" id="KW-0238">DNA-binding</keyword>
<keyword evidence="3 6" id="KW-0731">Sigma factor</keyword>
<dbReference type="InterPro" id="IPR014284">
    <property type="entry name" value="RNA_pol_sigma-70_dom"/>
</dbReference>
<reference evidence="9 10" key="1">
    <citation type="submission" date="2020-04" db="EMBL/GenBank/DDBJ databases">
        <title>Chryseobacterium sp. RJ-7-14 sp. nov., isolated from Jeju soil.</title>
        <authorList>
            <person name="Dahal R.H."/>
            <person name="Chaudhary D.K."/>
        </authorList>
    </citation>
    <scope>NUCLEOTIDE SEQUENCE [LARGE SCALE GENOMIC DNA]</scope>
    <source>
        <strain evidence="9 10">RJ-7-14</strain>
    </source>
</reference>
<dbReference type="RefSeq" id="WP_169229521.1">
    <property type="nucleotide sequence ID" value="NZ_JABBGF010000001.1"/>
</dbReference>
<dbReference type="SUPFAM" id="SSF88659">
    <property type="entry name" value="Sigma3 and sigma4 domains of RNA polymerase sigma factors"/>
    <property type="match status" value="1"/>
</dbReference>
<sequence>MHKLTFEKIYQSNKNLVYNLALQYVQNIEDAEEITQDVFLSVYDKLDTFQNKSKVSTWIYKITIHKCLDFIKAKKAKKRFGFITSLWDEKPDLPKGELVNFDHPGVLMEHKESLQELFGIINTLNEKQKTVIILTKIEEKSVSETAEIMDLSPKAVESLLQRAKNNIRTKGNY</sequence>
<evidence type="ECO:0000313" key="10">
    <source>
        <dbReference type="Proteomes" id="UP000552615"/>
    </source>
</evidence>
<dbReference type="GO" id="GO:0016987">
    <property type="term" value="F:sigma factor activity"/>
    <property type="evidence" value="ECO:0007669"/>
    <property type="project" value="UniProtKB-KW"/>
</dbReference>
<keyword evidence="5 6" id="KW-0804">Transcription</keyword>
<dbReference type="InterPro" id="IPR039425">
    <property type="entry name" value="RNA_pol_sigma-70-like"/>
</dbReference>
<evidence type="ECO:0000256" key="5">
    <source>
        <dbReference type="ARBA" id="ARBA00023163"/>
    </source>
</evidence>
<dbReference type="Proteomes" id="UP000552615">
    <property type="component" value="Unassembled WGS sequence"/>
</dbReference>
<dbReference type="Pfam" id="PF08281">
    <property type="entry name" value="Sigma70_r4_2"/>
    <property type="match status" value="1"/>
</dbReference>
<dbReference type="SUPFAM" id="SSF88946">
    <property type="entry name" value="Sigma2 domain of RNA polymerase sigma factors"/>
    <property type="match status" value="1"/>
</dbReference>
<evidence type="ECO:0000313" key="9">
    <source>
        <dbReference type="EMBL" id="NML56109.1"/>
    </source>
</evidence>
<dbReference type="EMBL" id="JABBGF010000001">
    <property type="protein sequence ID" value="NML56109.1"/>
    <property type="molecule type" value="Genomic_DNA"/>
</dbReference>
<accession>A0A7Y0FH88</accession>
<dbReference type="Gene3D" id="1.10.1740.10">
    <property type="match status" value="1"/>
</dbReference>
<dbReference type="InterPro" id="IPR013325">
    <property type="entry name" value="RNA_pol_sigma_r2"/>
</dbReference>
<dbReference type="PANTHER" id="PTHR43133:SF51">
    <property type="entry name" value="RNA POLYMERASE SIGMA FACTOR"/>
    <property type="match status" value="1"/>
</dbReference>
<dbReference type="Gene3D" id="1.10.10.10">
    <property type="entry name" value="Winged helix-like DNA-binding domain superfamily/Winged helix DNA-binding domain"/>
    <property type="match status" value="1"/>
</dbReference>
<dbReference type="InterPro" id="IPR036388">
    <property type="entry name" value="WH-like_DNA-bd_sf"/>
</dbReference>
<protein>
    <recommendedName>
        <fullName evidence="6">RNA polymerase sigma factor</fullName>
    </recommendedName>
</protein>
<dbReference type="Pfam" id="PF04542">
    <property type="entry name" value="Sigma70_r2"/>
    <property type="match status" value="1"/>
</dbReference>
<dbReference type="InterPro" id="IPR007627">
    <property type="entry name" value="RNA_pol_sigma70_r2"/>
</dbReference>
<dbReference type="PANTHER" id="PTHR43133">
    <property type="entry name" value="RNA POLYMERASE ECF-TYPE SIGMA FACTO"/>
    <property type="match status" value="1"/>
</dbReference>
<evidence type="ECO:0000256" key="2">
    <source>
        <dbReference type="ARBA" id="ARBA00023015"/>
    </source>
</evidence>
<comment type="caution">
    <text evidence="9">The sequence shown here is derived from an EMBL/GenBank/DDBJ whole genome shotgun (WGS) entry which is preliminary data.</text>
</comment>
<dbReference type="GO" id="GO:0003677">
    <property type="term" value="F:DNA binding"/>
    <property type="evidence" value="ECO:0007669"/>
    <property type="project" value="UniProtKB-KW"/>
</dbReference>
<dbReference type="InterPro" id="IPR013324">
    <property type="entry name" value="RNA_pol_sigma_r3/r4-like"/>
</dbReference>
<feature type="domain" description="RNA polymerase sigma factor 70 region 4 type 2" evidence="8">
    <location>
        <begin position="117"/>
        <end position="165"/>
    </location>
</feature>
<dbReference type="GO" id="GO:0006352">
    <property type="term" value="P:DNA-templated transcription initiation"/>
    <property type="evidence" value="ECO:0007669"/>
    <property type="project" value="InterPro"/>
</dbReference>
<keyword evidence="10" id="KW-1185">Reference proteome</keyword>
<feature type="domain" description="RNA polymerase sigma-70 region 2" evidence="7">
    <location>
        <begin position="9"/>
        <end position="75"/>
    </location>
</feature>
<evidence type="ECO:0000256" key="1">
    <source>
        <dbReference type="ARBA" id="ARBA00010641"/>
    </source>
</evidence>
<organism evidence="9 10">
    <name type="scientific">Chryseobacterium cheonjiense</name>
    <dbReference type="NCBI Taxonomy" id="2728845"/>
    <lineage>
        <taxon>Bacteria</taxon>
        <taxon>Pseudomonadati</taxon>
        <taxon>Bacteroidota</taxon>
        <taxon>Flavobacteriia</taxon>
        <taxon>Flavobacteriales</taxon>
        <taxon>Weeksellaceae</taxon>
        <taxon>Chryseobacterium group</taxon>
        <taxon>Chryseobacterium</taxon>
    </lineage>
</organism>
<evidence type="ECO:0000256" key="4">
    <source>
        <dbReference type="ARBA" id="ARBA00023125"/>
    </source>
</evidence>
<evidence type="ECO:0000259" key="7">
    <source>
        <dbReference type="Pfam" id="PF04542"/>
    </source>
</evidence>